<sequence>MDEKDKKKISHIIELLRNHGIYITTLTLQEIIKDSMTSENKVDYTSFFKKLIGTGIVTEELLTQVLAEMDGVEYYDYFLNKEIIDKDIISYFHQDAFSIFRQFFFVPLEVEFDKVNKQINISFGMKNPSNKLHQSKIDEVLALLFNLDPKYKDWKINKYTYIVSPSALEDYYFHFLQKITDDDLNEARDKISVNLVTEDDAERTRSVQEFLQKIIAKAVFEGVSDIHFEPSDDGKGRIKFRKNGILIPILSMSIRQYANVLTALALNCSSTITSTSTLPMDGRIEEKPEQNAGLLELLKVNYNITNVDYRVSYIPNALNNTPNVANYSVVIRILSRRGGIPTLEQLGFNAEIKKEISFISEKAHGIFLITGPTGSGKSTTLYSILSRVNATEKNIVTIEDPVEYRNSMWKQVQVNEKAVKEEDRLTFSNAIKHFLRHDPDVILLGEVRDTETAKQAIIAANTGHLVLSTLHTNDAPSAISRLLNLNIDIFDMLNSVIAILGQRLVRKVCPNCAIKEPVRKTDYEWLKKELNRTLSNVIDVNSEDYLFTDEVLYANPNGCDKCHHTGYTTRSVISEICILDQEVKSAIVNKNFDLIYKSMINFYKYNTLLLSGIEKIKNKYTTFDEIKRVI</sequence>
<reference evidence="5 6" key="1">
    <citation type="journal article" date="2017" name="Front. Microbiol.">
        <title>Genome Sequence of Desulfurella amilsii Strain TR1 and Comparative Genomics of Desulfurellaceae Family.</title>
        <authorList>
            <person name="Florentino A.P."/>
            <person name="Stams A.J."/>
            <person name="Sanchez-Andrea I."/>
        </authorList>
    </citation>
    <scope>NUCLEOTIDE SEQUENCE [LARGE SCALE GENOMIC DNA]</scope>
    <source>
        <strain evidence="5 6">TR1</strain>
    </source>
</reference>
<accession>A0A1X4XYD3</accession>
<dbReference type="EMBL" id="MDSU01000015">
    <property type="protein sequence ID" value="OSS42535.1"/>
    <property type="molecule type" value="Genomic_DNA"/>
</dbReference>
<dbReference type="GO" id="GO:0005524">
    <property type="term" value="F:ATP binding"/>
    <property type="evidence" value="ECO:0007669"/>
    <property type="project" value="UniProtKB-KW"/>
</dbReference>
<dbReference type="Pfam" id="PF00437">
    <property type="entry name" value="T2SSE"/>
    <property type="match status" value="1"/>
</dbReference>
<keyword evidence="3" id="KW-0067">ATP-binding</keyword>
<evidence type="ECO:0000256" key="3">
    <source>
        <dbReference type="ARBA" id="ARBA00022840"/>
    </source>
</evidence>
<dbReference type="OrthoDB" id="9805147at2"/>
<keyword evidence="2" id="KW-0547">Nucleotide-binding</keyword>
<dbReference type="Gene3D" id="3.40.50.300">
    <property type="entry name" value="P-loop containing nucleotide triphosphate hydrolases"/>
    <property type="match status" value="1"/>
</dbReference>
<dbReference type="SMART" id="SM00382">
    <property type="entry name" value="AAA"/>
    <property type="match status" value="1"/>
</dbReference>
<evidence type="ECO:0000313" key="6">
    <source>
        <dbReference type="Proteomes" id="UP000194141"/>
    </source>
</evidence>
<dbReference type="PANTHER" id="PTHR30258:SF2">
    <property type="entry name" value="COMG OPERON PROTEIN 1"/>
    <property type="match status" value="1"/>
</dbReference>
<dbReference type="PROSITE" id="PS00662">
    <property type="entry name" value="T2SP_E"/>
    <property type="match status" value="1"/>
</dbReference>
<proteinExistence type="inferred from homology"/>
<evidence type="ECO:0000256" key="1">
    <source>
        <dbReference type="ARBA" id="ARBA00006611"/>
    </source>
</evidence>
<dbReference type="InterPro" id="IPR001482">
    <property type="entry name" value="T2SS/T4SS_dom"/>
</dbReference>
<dbReference type="RefSeq" id="WP_158090500.1">
    <property type="nucleotide sequence ID" value="NZ_MDSU01000015.1"/>
</dbReference>
<evidence type="ECO:0000313" key="5">
    <source>
        <dbReference type="EMBL" id="OSS42535.1"/>
    </source>
</evidence>
<dbReference type="InterPro" id="IPR027417">
    <property type="entry name" value="P-loop_NTPase"/>
</dbReference>
<dbReference type="Gene3D" id="3.30.450.90">
    <property type="match status" value="1"/>
</dbReference>
<dbReference type="GO" id="GO:0005886">
    <property type="term" value="C:plasma membrane"/>
    <property type="evidence" value="ECO:0007669"/>
    <property type="project" value="TreeGrafter"/>
</dbReference>
<dbReference type="InterPro" id="IPR003593">
    <property type="entry name" value="AAA+_ATPase"/>
</dbReference>
<dbReference type="GO" id="GO:0016887">
    <property type="term" value="F:ATP hydrolysis activity"/>
    <property type="evidence" value="ECO:0007669"/>
    <property type="project" value="TreeGrafter"/>
</dbReference>
<comment type="similarity">
    <text evidence="1">Belongs to the GSP E family.</text>
</comment>
<dbReference type="Proteomes" id="UP000194141">
    <property type="component" value="Unassembled WGS sequence"/>
</dbReference>
<dbReference type="AlphaFoldDB" id="A0A1X4XYD3"/>
<feature type="domain" description="Bacterial type II secretion system protein E" evidence="4">
    <location>
        <begin position="435"/>
        <end position="449"/>
    </location>
</feature>
<dbReference type="PANTHER" id="PTHR30258">
    <property type="entry name" value="TYPE II SECRETION SYSTEM PROTEIN GSPE-RELATED"/>
    <property type="match status" value="1"/>
</dbReference>
<gene>
    <name evidence="5" type="ORF">DESAMIL20_650</name>
</gene>
<keyword evidence="6" id="KW-1185">Reference proteome</keyword>
<evidence type="ECO:0000259" key="4">
    <source>
        <dbReference type="PROSITE" id="PS00662"/>
    </source>
</evidence>
<protein>
    <submittedName>
        <fullName evidence="5">Type 4 fimbrial assembly, ATPase PilB</fullName>
    </submittedName>
</protein>
<dbReference type="CDD" id="cd01129">
    <property type="entry name" value="PulE-GspE-like"/>
    <property type="match status" value="1"/>
</dbReference>
<evidence type="ECO:0000256" key="2">
    <source>
        <dbReference type="ARBA" id="ARBA00022741"/>
    </source>
</evidence>
<comment type="caution">
    <text evidence="5">The sequence shown here is derived from an EMBL/GenBank/DDBJ whole genome shotgun (WGS) entry which is preliminary data.</text>
</comment>
<dbReference type="SUPFAM" id="SSF52540">
    <property type="entry name" value="P-loop containing nucleoside triphosphate hydrolases"/>
    <property type="match status" value="1"/>
</dbReference>
<dbReference type="STRING" id="1562698.DESAMIL20_650"/>
<organism evidence="5 6">
    <name type="scientific">Desulfurella amilsii</name>
    <dbReference type="NCBI Taxonomy" id="1562698"/>
    <lineage>
        <taxon>Bacteria</taxon>
        <taxon>Pseudomonadati</taxon>
        <taxon>Campylobacterota</taxon>
        <taxon>Desulfurellia</taxon>
        <taxon>Desulfurellales</taxon>
        <taxon>Desulfurellaceae</taxon>
        <taxon>Desulfurella</taxon>
    </lineage>
</organism>
<name>A0A1X4XYD3_9BACT</name>